<dbReference type="PANTHER" id="PTHR45527:SF1">
    <property type="entry name" value="FATTY ACID SYNTHASE"/>
    <property type="match status" value="1"/>
</dbReference>
<dbReference type="InterPro" id="IPR042099">
    <property type="entry name" value="ANL_N_sf"/>
</dbReference>
<dbReference type="AlphaFoldDB" id="A0A1B2EE97"/>
<proteinExistence type="predicted"/>
<dbReference type="Pfam" id="PF00501">
    <property type="entry name" value="AMP-binding"/>
    <property type="match status" value="1"/>
</dbReference>
<dbReference type="FunFam" id="3.40.50.980:FF:000001">
    <property type="entry name" value="Non-ribosomal peptide synthetase"/>
    <property type="match status" value="1"/>
</dbReference>
<dbReference type="PROSITE" id="PS00455">
    <property type="entry name" value="AMP_BINDING"/>
    <property type="match status" value="1"/>
</dbReference>
<evidence type="ECO:0008006" key="4">
    <source>
        <dbReference type="Google" id="ProtNLM"/>
    </source>
</evidence>
<dbReference type="CDD" id="cd05930">
    <property type="entry name" value="A_NRPS"/>
    <property type="match status" value="1"/>
</dbReference>
<gene>
    <name evidence="3" type="ORF">BB934_08575</name>
</gene>
<dbReference type="Gene3D" id="3.30.300.30">
    <property type="match status" value="1"/>
</dbReference>
<dbReference type="NCBIfam" id="TIGR01733">
    <property type="entry name" value="AA-adenyl-dom"/>
    <property type="match status" value="1"/>
</dbReference>
<accession>A0A1B2EE97</accession>
<dbReference type="SUPFAM" id="SSF56801">
    <property type="entry name" value="Acetyl-CoA synthetase-like"/>
    <property type="match status" value="1"/>
</dbReference>
<dbReference type="KEGG" id="moc:BB934_08575"/>
<protein>
    <recommendedName>
        <fullName evidence="4">D-alanine--poly(Phosphoribitol) ligase</fullName>
    </recommendedName>
</protein>
<dbReference type="InterPro" id="IPR020459">
    <property type="entry name" value="AMP-binding"/>
</dbReference>
<dbReference type="InterPro" id="IPR020845">
    <property type="entry name" value="AMP-binding_CS"/>
</dbReference>
<dbReference type="Pfam" id="PF13193">
    <property type="entry name" value="AMP-binding_C"/>
    <property type="match status" value="1"/>
</dbReference>
<feature type="domain" description="AMP-binding enzyme C-terminal" evidence="2">
    <location>
        <begin position="428"/>
        <end position="503"/>
    </location>
</feature>
<organism evidence="3">
    <name type="scientific">Microvirga ossetica</name>
    <dbReference type="NCBI Taxonomy" id="1882682"/>
    <lineage>
        <taxon>Bacteria</taxon>
        <taxon>Pseudomonadati</taxon>
        <taxon>Pseudomonadota</taxon>
        <taxon>Alphaproteobacteria</taxon>
        <taxon>Hyphomicrobiales</taxon>
        <taxon>Methylobacteriaceae</taxon>
        <taxon>Microvirga</taxon>
    </lineage>
</organism>
<name>A0A1B2EE97_9HYPH</name>
<dbReference type="RefSeq" id="WP_099509272.1">
    <property type="nucleotide sequence ID" value="NZ_CP016616.1"/>
</dbReference>
<dbReference type="OrthoDB" id="9803968at2"/>
<reference evidence="3" key="1">
    <citation type="submission" date="2016-07" db="EMBL/GenBank/DDBJ databases">
        <title>Microvirga ossetica sp. nov. a new species of rhizobia isolated from root nodules of the legume species Vicia alpestris Steven originated from North Ossetia region in the Caucasus.</title>
        <authorList>
            <person name="Safronova V.I."/>
            <person name="Kuznetsova I.G."/>
            <person name="Sazanova A.L."/>
            <person name="Belimov A."/>
            <person name="Andronov E."/>
            <person name="Osledkin Y.S."/>
            <person name="Onishchuk O.P."/>
            <person name="Kurchak O.N."/>
            <person name="Shaposhnikov A.I."/>
            <person name="Willems A."/>
            <person name="Tikhonovich I.A."/>
        </authorList>
    </citation>
    <scope>NUCLEOTIDE SEQUENCE [LARGE SCALE GENOMIC DNA]</scope>
    <source>
        <strain evidence="3">V5/3M</strain>
    </source>
</reference>
<dbReference type="GO" id="GO:0031177">
    <property type="term" value="F:phosphopantetheine binding"/>
    <property type="evidence" value="ECO:0007669"/>
    <property type="project" value="TreeGrafter"/>
</dbReference>
<feature type="domain" description="AMP-dependent synthetase/ligase" evidence="1">
    <location>
        <begin position="9"/>
        <end position="374"/>
    </location>
</feature>
<dbReference type="Gene3D" id="3.40.50.12780">
    <property type="entry name" value="N-terminal domain of ligase-like"/>
    <property type="match status" value="1"/>
</dbReference>
<evidence type="ECO:0000313" key="3">
    <source>
        <dbReference type="EMBL" id="ANY78283.1"/>
    </source>
</evidence>
<evidence type="ECO:0000259" key="2">
    <source>
        <dbReference type="Pfam" id="PF13193"/>
    </source>
</evidence>
<dbReference type="InterPro" id="IPR025110">
    <property type="entry name" value="AMP-bd_C"/>
</dbReference>
<evidence type="ECO:0000259" key="1">
    <source>
        <dbReference type="Pfam" id="PF00501"/>
    </source>
</evidence>
<dbReference type="EMBL" id="CP016616">
    <property type="protein sequence ID" value="ANY78283.1"/>
    <property type="molecule type" value="Genomic_DNA"/>
</dbReference>
<dbReference type="InterPro" id="IPR010071">
    <property type="entry name" value="AA_adenyl_dom"/>
</dbReference>
<dbReference type="GO" id="GO:0005737">
    <property type="term" value="C:cytoplasm"/>
    <property type="evidence" value="ECO:0007669"/>
    <property type="project" value="TreeGrafter"/>
</dbReference>
<dbReference type="GO" id="GO:0044550">
    <property type="term" value="P:secondary metabolite biosynthetic process"/>
    <property type="evidence" value="ECO:0007669"/>
    <property type="project" value="TreeGrafter"/>
</dbReference>
<dbReference type="InterPro" id="IPR045851">
    <property type="entry name" value="AMP-bd_C_sf"/>
</dbReference>
<dbReference type="InterPro" id="IPR000873">
    <property type="entry name" value="AMP-dep_synth/lig_dom"/>
</dbReference>
<dbReference type="PRINTS" id="PR00154">
    <property type="entry name" value="AMPBINDING"/>
</dbReference>
<dbReference type="GO" id="GO:0043041">
    <property type="term" value="P:amino acid activation for nonribosomal peptide biosynthetic process"/>
    <property type="evidence" value="ECO:0007669"/>
    <property type="project" value="TreeGrafter"/>
</dbReference>
<sequence length="515" mass="57234">MKLHQYLLDAAHHWPDKVAIQELDGSSMTYEALDTQSNRLCDRLISLGVQPGDRVGFWLHKSIDAVVTLFAILKAGAAYVPIDPTGPAARNNYILADCRVAAIVIEKRFEPMLEAHDEEWRPAILVIDRVEGSTQARAKLACNIGTGSSFAVSQAETDDLAFILYTSGSTGKPKGVQLTHGNAASFVVWCARTFALTSSDRFSSHAPFHFDLSVFDIFSSVKHGGTLLIIGEEVGKQPYELAQLIADHRITVWYSAPSILSLVAQFGQLDTRDYSALRLVLFAGEVFPINHLKLLTAYWPHSQYFNLYGPTETNVCTYYRVQMPIPAEQMEPVPIGKVCSHLEGIVLQADGTEASDGAEGELCICGPAVTRGYWNLPEQSQRCFVEVRGKKYYRTGDIVREEAGGNLRYLGRKDRMIKKRGFRVELGEIEVCLYRHPGIREAAVVALADDSVGMRVHAHIVSKEGKPLSLIDMKTFCSEHIPIYMIPDRFSFHSSLPKTSTDKIDYQTLKSWSGS</sequence>
<dbReference type="PANTHER" id="PTHR45527">
    <property type="entry name" value="NONRIBOSOMAL PEPTIDE SYNTHETASE"/>
    <property type="match status" value="1"/>
</dbReference>